<reference evidence="2" key="1">
    <citation type="journal article" date="2014" name="Int. J. Syst. Evol. Microbiol.">
        <title>Complete genome sequence of Corynebacterium casei LMG S-19264T (=DSM 44701T), isolated from a smear-ripened cheese.</title>
        <authorList>
            <consortium name="US DOE Joint Genome Institute (JGI-PGF)"/>
            <person name="Walter F."/>
            <person name="Albersmeier A."/>
            <person name="Kalinowski J."/>
            <person name="Ruckert C."/>
        </authorList>
    </citation>
    <scope>NUCLEOTIDE SEQUENCE</scope>
    <source>
        <strain evidence="2">JCM 19831</strain>
    </source>
</reference>
<evidence type="ECO:0000256" key="1">
    <source>
        <dbReference type="SAM" id="MobiDB-lite"/>
    </source>
</evidence>
<dbReference type="RefSeq" id="WP_229834049.1">
    <property type="nucleotide sequence ID" value="NZ_BMPI01000003.1"/>
</dbReference>
<dbReference type="Gene3D" id="3.40.30.10">
    <property type="entry name" value="Glutaredoxin"/>
    <property type="match status" value="1"/>
</dbReference>
<evidence type="ECO:0000313" key="2">
    <source>
        <dbReference type="EMBL" id="GGM08189.1"/>
    </source>
</evidence>
<comment type="caution">
    <text evidence="2">The sequence shown here is derived from an EMBL/GenBank/DDBJ whole genome shotgun (WGS) entry which is preliminary data.</text>
</comment>
<protein>
    <recommendedName>
        <fullName evidence="4">DSBA-like thioredoxin domain-containing protein</fullName>
    </recommendedName>
</protein>
<organism evidence="2 3">
    <name type="scientific">Dactylosporangium sucinum</name>
    <dbReference type="NCBI Taxonomy" id="1424081"/>
    <lineage>
        <taxon>Bacteria</taxon>
        <taxon>Bacillati</taxon>
        <taxon>Actinomycetota</taxon>
        <taxon>Actinomycetes</taxon>
        <taxon>Micromonosporales</taxon>
        <taxon>Micromonosporaceae</taxon>
        <taxon>Dactylosporangium</taxon>
    </lineage>
</organism>
<reference evidence="2" key="2">
    <citation type="submission" date="2020-09" db="EMBL/GenBank/DDBJ databases">
        <authorList>
            <person name="Sun Q."/>
            <person name="Ohkuma M."/>
        </authorList>
    </citation>
    <scope>NUCLEOTIDE SEQUENCE</scope>
    <source>
        <strain evidence="2">JCM 19831</strain>
    </source>
</reference>
<accession>A0A917T2E6</accession>
<dbReference type="InterPro" id="IPR036249">
    <property type="entry name" value="Thioredoxin-like_sf"/>
</dbReference>
<proteinExistence type="predicted"/>
<keyword evidence="3" id="KW-1185">Reference proteome</keyword>
<dbReference type="AlphaFoldDB" id="A0A917T2E6"/>
<feature type="region of interest" description="Disordered" evidence="1">
    <location>
        <begin position="169"/>
        <end position="188"/>
    </location>
</feature>
<evidence type="ECO:0000313" key="3">
    <source>
        <dbReference type="Proteomes" id="UP000642070"/>
    </source>
</evidence>
<gene>
    <name evidence="2" type="ORF">GCM10007977_006500</name>
</gene>
<dbReference type="Proteomes" id="UP000642070">
    <property type="component" value="Unassembled WGS sequence"/>
</dbReference>
<evidence type="ECO:0008006" key="4">
    <source>
        <dbReference type="Google" id="ProtNLM"/>
    </source>
</evidence>
<dbReference type="SUPFAM" id="SSF52833">
    <property type="entry name" value="Thioredoxin-like"/>
    <property type="match status" value="1"/>
</dbReference>
<name>A0A917T2E6_9ACTN</name>
<dbReference type="EMBL" id="BMPI01000003">
    <property type="protein sequence ID" value="GGM08189.1"/>
    <property type="molecule type" value="Genomic_DNA"/>
</dbReference>
<sequence length="286" mass="31106">MTLTVVEYTDPMCPWAWGSEPTFRRLRAALPGARWRRVFGILFDDGDDPAPDPAAETAWYHGHLQRIAEHTRAPWPAVLERVALTSWPSSLVARAAQAQGSVVAERVLRRLRETVFLMGRPADTPERALRAVDGIPGLDHDRLAADAASAGVRASVTADRRECRSPVPEVLRIDDPGPHNGRAKPVDDDGHRYALPTLLFQGPAGRAVVPGWRPYAESTAAAERVAPGSVREPVRLSPEEALRRYASLTEAEVGALASLPGAVSLDTPGGRVWLAEDEARTHPALR</sequence>